<feature type="chain" id="PRO_5035159840" description="Signal recognition particle receptor subunit beta" evidence="15">
    <location>
        <begin position="27"/>
        <end position="582"/>
    </location>
</feature>
<evidence type="ECO:0000256" key="7">
    <source>
        <dbReference type="ARBA" id="ARBA00022989"/>
    </source>
</evidence>
<evidence type="ECO:0000256" key="6">
    <source>
        <dbReference type="ARBA" id="ARBA00022824"/>
    </source>
</evidence>
<evidence type="ECO:0000313" key="16">
    <source>
        <dbReference type="EMBL" id="KAG8079056.1"/>
    </source>
</evidence>
<dbReference type="PROSITE" id="PS00587">
    <property type="entry name" value="GLYCOSYL_HYDROL_F17"/>
    <property type="match status" value="1"/>
</dbReference>
<evidence type="ECO:0000256" key="5">
    <source>
        <dbReference type="ARBA" id="ARBA00022801"/>
    </source>
</evidence>
<keyword evidence="9" id="KW-0472">Membrane</keyword>
<dbReference type="AlphaFoldDB" id="A0A8J5TJ39"/>
<reference evidence="16" key="1">
    <citation type="journal article" date="2021" name="bioRxiv">
        <title>Whole Genome Assembly and Annotation of Northern Wild Rice, Zizania palustris L., Supports a Whole Genome Duplication in the Zizania Genus.</title>
        <authorList>
            <person name="Haas M."/>
            <person name="Kono T."/>
            <person name="Macchietto M."/>
            <person name="Millas R."/>
            <person name="McGilp L."/>
            <person name="Shao M."/>
            <person name="Duquette J."/>
            <person name="Hirsch C.N."/>
            <person name="Kimball J."/>
        </authorList>
    </citation>
    <scope>NUCLEOTIDE SEQUENCE</scope>
    <source>
        <tissue evidence="16">Fresh leaf tissue</tissue>
    </source>
</reference>
<dbReference type="InterPro" id="IPR044965">
    <property type="entry name" value="Glyco_hydro_17_plant"/>
</dbReference>
<dbReference type="GO" id="GO:0042973">
    <property type="term" value="F:glucan endo-1,3-beta-D-glucosidase activity"/>
    <property type="evidence" value="ECO:0007669"/>
    <property type="project" value="UniProtKB-ARBA"/>
</dbReference>
<dbReference type="GO" id="GO:0005975">
    <property type="term" value="P:carbohydrate metabolic process"/>
    <property type="evidence" value="ECO:0007669"/>
    <property type="project" value="InterPro"/>
</dbReference>
<keyword evidence="3" id="KW-0812">Transmembrane</keyword>
<evidence type="ECO:0000256" key="15">
    <source>
        <dbReference type="SAM" id="SignalP"/>
    </source>
</evidence>
<evidence type="ECO:0000256" key="14">
    <source>
        <dbReference type="RuleBase" id="RU004336"/>
    </source>
</evidence>
<keyword evidence="11 14" id="KW-0326">Glycosidase</keyword>
<dbReference type="GO" id="GO:0005789">
    <property type="term" value="C:endoplasmic reticulum membrane"/>
    <property type="evidence" value="ECO:0007669"/>
    <property type="project" value="UniProtKB-SubCell"/>
</dbReference>
<accession>A0A8J5TJ39</accession>
<evidence type="ECO:0008006" key="18">
    <source>
        <dbReference type="Google" id="ProtNLM"/>
    </source>
</evidence>
<keyword evidence="5 14" id="KW-0378">Hydrolase</keyword>
<dbReference type="FunFam" id="3.20.20.80:FF:000010">
    <property type="entry name" value="glucan endo-1,3-beta-glucosidase, basic"/>
    <property type="match status" value="1"/>
</dbReference>
<comment type="caution">
    <text evidence="16">The sequence shown here is derived from an EMBL/GenBank/DDBJ whole genome shotgun (WGS) entry which is preliminary data.</text>
</comment>
<dbReference type="Proteomes" id="UP000729402">
    <property type="component" value="Unassembled WGS sequence"/>
</dbReference>
<dbReference type="PANTHER" id="PTHR32227">
    <property type="entry name" value="GLUCAN ENDO-1,3-BETA-GLUCOSIDASE BG1-RELATED-RELATED"/>
    <property type="match status" value="1"/>
</dbReference>
<proteinExistence type="inferred from homology"/>
<keyword evidence="7" id="KW-1133">Transmembrane helix</keyword>
<evidence type="ECO:0000256" key="11">
    <source>
        <dbReference type="ARBA" id="ARBA00023295"/>
    </source>
</evidence>
<evidence type="ECO:0000256" key="10">
    <source>
        <dbReference type="ARBA" id="ARBA00023170"/>
    </source>
</evidence>
<keyword evidence="10" id="KW-0675">Receptor</keyword>
<evidence type="ECO:0000256" key="4">
    <source>
        <dbReference type="ARBA" id="ARBA00022741"/>
    </source>
</evidence>
<dbReference type="Pfam" id="PF00332">
    <property type="entry name" value="Glyco_hydro_17"/>
    <property type="match status" value="1"/>
</dbReference>
<dbReference type="GO" id="GO:0005525">
    <property type="term" value="F:GTP binding"/>
    <property type="evidence" value="ECO:0007669"/>
    <property type="project" value="UniProtKB-KW"/>
</dbReference>
<gene>
    <name evidence="16" type="ORF">GUJ93_ZPchr0007g4338</name>
</gene>
<comment type="similarity">
    <text evidence="2 13">Belongs to the glycosyl hydrolase 17 family.</text>
</comment>
<dbReference type="EMBL" id="JAAALK010000282">
    <property type="protein sequence ID" value="KAG8079056.1"/>
    <property type="molecule type" value="Genomic_DNA"/>
</dbReference>
<evidence type="ECO:0000256" key="2">
    <source>
        <dbReference type="ARBA" id="ARBA00008773"/>
    </source>
</evidence>
<evidence type="ECO:0000256" key="9">
    <source>
        <dbReference type="ARBA" id="ARBA00023136"/>
    </source>
</evidence>
<comment type="subcellular location">
    <subcellularLocation>
        <location evidence="12">Endomembrane system</location>
        <topology evidence="12">Single-pass membrane protein</topology>
    </subcellularLocation>
    <subcellularLocation>
        <location evidence="1">Endoplasmic reticulum membrane</location>
    </subcellularLocation>
</comment>
<keyword evidence="4" id="KW-0547">Nucleotide-binding</keyword>
<sequence>MRRFAPSLAAALLIGVLFSTPIGVQSIGVCYGKVGNNLPPPSDVVQLYKSNGITDMRIYLPDVETFGALRGSGISLIVGVANENIIDLAANKEAAAAWVDANVKPFVADVNIKYIAVGNEISGEATQSIVPAMQNLNASLFAAGFGNIVKVSTTVKLDVVANSFPPSAGVFAEPYMTAVSTFLASTGAPLLANVYPYFAYISNPQDIDLNYATFQLSKTVTDPNNGLVYTNLFDAMIDAMYAALDKAGATGVRVIVSESGWPSAGGTVATIDYAHAYNQNLIYHVKQGHGTPRQPEIPIEAYLFAMFNENEKPGAPTERNFAWRPGMDEWARQAEVWVGHAERWIRQQPPEQIYVAVAVIAVTILLLVAASCLKSSKPNTIVLSGLTGGGKTILFYQLRDGSSHQGTVTSMEQNNDTFVLHSELERKGKIKPVHVVDVPGHARLKPKLDETLPQAAGIVFVVDAQDFLSTMQAVAEYLYDILTKATVVKKRIPLLIFCNKTDKVTAHSKEFIKKQLEKEINKLRESRNAISSADITDEVKLGKPGEAFNLSQCQNEVTVAEGAGLTGNVSAVEQFIREYVKA</sequence>
<keyword evidence="17" id="KW-1185">Reference proteome</keyword>
<organism evidence="16 17">
    <name type="scientific">Zizania palustris</name>
    <name type="common">Northern wild rice</name>
    <dbReference type="NCBI Taxonomy" id="103762"/>
    <lineage>
        <taxon>Eukaryota</taxon>
        <taxon>Viridiplantae</taxon>
        <taxon>Streptophyta</taxon>
        <taxon>Embryophyta</taxon>
        <taxon>Tracheophyta</taxon>
        <taxon>Spermatophyta</taxon>
        <taxon>Magnoliopsida</taxon>
        <taxon>Liliopsida</taxon>
        <taxon>Poales</taxon>
        <taxon>Poaceae</taxon>
        <taxon>BOP clade</taxon>
        <taxon>Oryzoideae</taxon>
        <taxon>Oryzeae</taxon>
        <taxon>Zizaniinae</taxon>
        <taxon>Zizania</taxon>
    </lineage>
</organism>
<keyword evidence="6" id="KW-0256">Endoplasmic reticulum</keyword>
<dbReference type="Pfam" id="PF09439">
    <property type="entry name" value="SRPRB"/>
    <property type="match status" value="1"/>
</dbReference>
<dbReference type="CDD" id="cd04105">
    <property type="entry name" value="SR_beta"/>
    <property type="match status" value="1"/>
</dbReference>
<name>A0A8J5TJ39_ZIZPA</name>
<feature type="signal peptide" evidence="15">
    <location>
        <begin position="1"/>
        <end position="26"/>
    </location>
</feature>
<dbReference type="InterPro" id="IPR000490">
    <property type="entry name" value="Glyco_hydro_17"/>
</dbReference>
<protein>
    <recommendedName>
        <fullName evidence="18">Signal recognition particle receptor subunit beta</fullName>
    </recommendedName>
</protein>
<evidence type="ECO:0000256" key="13">
    <source>
        <dbReference type="RuleBase" id="RU004335"/>
    </source>
</evidence>
<dbReference type="InterPro" id="IPR019009">
    <property type="entry name" value="SRP_receptor_beta_su"/>
</dbReference>
<keyword evidence="8" id="KW-0342">GTP-binding</keyword>
<evidence type="ECO:0000313" key="17">
    <source>
        <dbReference type="Proteomes" id="UP000729402"/>
    </source>
</evidence>
<evidence type="ECO:0000256" key="3">
    <source>
        <dbReference type="ARBA" id="ARBA00022692"/>
    </source>
</evidence>
<reference evidence="16" key="2">
    <citation type="submission" date="2021-02" db="EMBL/GenBank/DDBJ databases">
        <authorList>
            <person name="Kimball J.A."/>
            <person name="Haas M.W."/>
            <person name="Macchietto M."/>
            <person name="Kono T."/>
            <person name="Duquette J."/>
            <person name="Shao M."/>
        </authorList>
    </citation>
    <scope>NUCLEOTIDE SEQUENCE</scope>
    <source>
        <tissue evidence="16">Fresh leaf tissue</tissue>
    </source>
</reference>
<evidence type="ECO:0000256" key="8">
    <source>
        <dbReference type="ARBA" id="ARBA00023134"/>
    </source>
</evidence>
<dbReference type="OrthoDB" id="41266at2759"/>
<evidence type="ECO:0000256" key="12">
    <source>
        <dbReference type="ARBA" id="ARBA00037847"/>
    </source>
</evidence>
<keyword evidence="15" id="KW-0732">Signal</keyword>
<evidence type="ECO:0000256" key="1">
    <source>
        <dbReference type="ARBA" id="ARBA00004586"/>
    </source>
</evidence>